<sequence>MIDKYWLFILACMLPALACGGEIYRWTDDTGQVHYGDTVPSAYQRAAKPVDLNNVEVSDEERQAAAVRLLQEKNLLQQNAESAQPPAPAPQPAPAENQPGSCEEQWLRYDASWACFNPYRTAYGAVKAEAFKHCTEIKAPSCTREAK</sequence>
<feature type="domain" description="DUF4124" evidence="2">
    <location>
        <begin position="10"/>
        <end position="65"/>
    </location>
</feature>
<dbReference type="AlphaFoldDB" id="A0A840GIF7"/>
<organism evidence="3 4">
    <name type="scientific">Rhodocyclus tenuis</name>
    <name type="common">Rhodospirillum tenue</name>
    <dbReference type="NCBI Taxonomy" id="1066"/>
    <lineage>
        <taxon>Bacteria</taxon>
        <taxon>Pseudomonadati</taxon>
        <taxon>Pseudomonadota</taxon>
        <taxon>Betaproteobacteria</taxon>
        <taxon>Rhodocyclales</taxon>
        <taxon>Rhodocyclaceae</taxon>
        <taxon>Rhodocyclus</taxon>
    </lineage>
</organism>
<evidence type="ECO:0000313" key="4">
    <source>
        <dbReference type="Proteomes" id="UP000587070"/>
    </source>
</evidence>
<dbReference type="InterPro" id="IPR025392">
    <property type="entry name" value="DUF4124"/>
</dbReference>
<proteinExistence type="predicted"/>
<dbReference type="EMBL" id="JACIGE010000010">
    <property type="protein sequence ID" value="MBB4248252.1"/>
    <property type="molecule type" value="Genomic_DNA"/>
</dbReference>
<protein>
    <recommendedName>
        <fullName evidence="2">DUF4124 domain-containing protein</fullName>
    </recommendedName>
</protein>
<comment type="caution">
    <text evidence="3">The sequence shown here is derived from an EMBL/GenBank/DDBJ whole genome shotgun (WGS) entry which is preliminary data.</text>
</comment>
<reference evidence="3 4" key="1">
    <citation type="submission" date="2020-08" db="EMBL/GenBank/DDBJ databases">
        <title>Genome sequencing of Purple Non-Sulfur Bacteria from various extreme environments.</title>
        <authorList>
            <person name="Mayer M."/>
        </authorList>
    </citation>
    <scope>NUCLEOTIDE SEQUENCE [LARGE SCALE GENOMIC DNA]</scope>
    <source>
        <strain evidence="3 4">2761</strain>
    </source>
</reference>
<feature type="region of interest" description="Disordered" evidence="1">
    <location>
        <begin position="77"/>
        <end position="101"/>
    </location>
</feature>
<evidence type="ECO:0000259" key="2">
    <source>
        <dbReference type="Pfam" id="PF13511"/>
    </source>
</evidence>
<dbReference type="Pfam" id="PF13511">
    <property type="entry name" value="DUF4124"/>
    <property type="match status" value="1"/>
</dbReference>
<gene>
    <name evidence="3" type="ORF">GGD90_002644</name>
</gene>
<evidence type="ECO:0000313" key="3">
    <source>
        <dbReference type="EMBL" id="MBB4248252.1"/>
    </source>
</evidence>
<accession>A0A840GIF7</accession>
<keyword evidence="4" id="KW-1185">Reference proteome</keyword>
<name>A0A840GIF7_RHOTE</name>
<dbReference type="RefSeq" id="WP_221227773.1">
    <property type="nucleotide sequence ID" value="NZ_JACIGE010000010.1"/>
</dbReference>
<evidence type="ECO:0000256" key="1">
    <source>
        <dbReference type="SAM" id="MobiDB-lite"/>
    </source>
</evidence>
<dbReference type="Proteomes" id="UP000587070">
    <property type="component" value="Unassembled WGS sequence"/>
</dbReference>